<dbReference type="STRING" id="94130.A0A2Z6RVS7"/>
<dbReference type="Proteomes" id="UP000247702">
    <property type="component" value="Unassembled WGS sequence"/>
</dbReference>
<name>A0A2Z6RVS7_9GLOM</name>
<gene>
    <name evidence="1" type="ORF">RclHR1_04610011</name>
</gene>
<sequence>MAEEKEQDNLEIEDISAEYLSLSPNNFNPIIDTIKKGIFDALFDYWNTSPNSTLLANLLDPRSKTMYDWSFELQETAKHLLNSEYKEFKNNKIPEQAHQPTTTTQITPTQSFASRIFGPFQTLPSTDNEVCYLNNTNTPQAFPDIDIFQ</sequence>
<evidence type="ECO:0000313" key="1">
    <source>
        <dbReference type="EMBL" id="GBC02425.1"/>
    </source>
</evidence>
<reference evidence="1 2" key="1">
    <citation type="submission" date="2017-11" db="EMBL/GenBank/DDBJ databases">
        <title>The genome of Rhizophagus clarus HR1 reveals common genetic basis of auxotrophy among arbuscular mycorrhizal fungi.</title>
        <authorList>
            <person name="Kobayashi Y."/>
        </authorList>
    </citation>
    <scope>NUCLEOTIDE SEQUENCE [LARGE SCALE GENOMIC DNA]</scope>
    <source>
        <strain evidence="1 2">HR1</strain>
    </source>
</reference>
<dbReference type="AlphaFoldDB" id="A0A2Z6RVS7"/>
<accession>A0A2Z6RVS7</accession>
<comment type="caution">
    <text evidence="1">The sequence shown here is derived from an EMBL/GenBank/DDBJ whole genome shotgun (WGS) entry which is preliminary data.</text>
</comment>
<keyword evidence="2" id="KW-1185">Reference proteome</keyword>
<proteinExistence type="predicted"/>
<dbReference type="EMBL" id="BEXD01003828">
    <property type="protein sequence ID" value="GBC02425.1"/>
    <property type="molecule type" value="Genomic_DNA"/>
</dbReference>
<protein>
    <submittedName>
        <fullName evidence="1">Uncharacterized protein</fullName>
    </submittedName>
</protein>
<organism evidence="1 2">
    <name type="scientific">Rhizophagus clarus</name>
    <dbReference type="NCBI Taxonomy" id="94130"/>
    <lineage>
        <taxon>Eukaryota</taxon>
        <taxon>Fungi</taxon>
        <taxon>Fungi incertae sedis</taxon>
        <taxon>Mucoromycota</taxon>
        <taxon>Glomeromycotina</taxon>
        <taxon>Glomeromycetes</taxon>
        <taxon>Glomerales</taxon>
        <taxon>Glomeraceae</taxon>
        <taxon>Rhizophagus</taxon>
    </lineage>
</organism>
<evidence type="ECO:0000313" key="2">
    <source>
        <dbReference type="Proteomes" id="UP000247702"/>
    </source>
</evidence>